<dbReference type="RefSeq" id="WP_379071711.1">
    <property type="nucleotide sequence ID" value="NZ_JBHTIT010000001.1"/>
</dbReference>
<proteinExistence type="predicted"/>
<evidence type="ECO:0000313" key="2">
    <source>
        <dbReference type="Proteomes" id="UP001597044"/>
    </source>
</evidence>
<reference evidence="2" key="1">
    <citation type="journal article" date="2019" name="Int. J. Syst. Evol. Microbiol.">
        <title>The Global Catalogue of Microorganisms (GCM) 10K type strain sequencing project: providing services to taxonomists for standard genome sequencing and annotation.</title>
        <authorList>
            <consortium name="The Broad Institute Genomics Platform"/>
            <consortium name="The Broad Institute Genome Sequencing Center for Infectious Disease"/>
            <person name="Wu L."/>
            <person name="Ma J."/>
        </authorList>
    </citation>
    <scope>NUCLEOTIDE SEQUENCE [LARGE SCALE GENOMIC DNA]</scope>
    <source>
        <strain evidence="2">CCUG 63419</strain>
    </source>
</reference>
<organism evidence="1 2">
    <name type="scientific">Paraperlucidibaca wandonensis</name>
    <dbReference type="NCBI Taxonomy" id="1268273"/>
    <lineage>
        <taxon>Bacteria</taxon>
        <taxon>Pseudomonadati</taxon>
        <taxon>Pseudomonadota</taxon>
        <taxon>Gammaproteobacteria</taxon>
        <taxon>Moraxellales</taxon>
        <taxon>Moraxellaceae</taxon>
        <taxon>Paraperlucidibaca</taxon>
    </lineage>
</organism>
<protein>
    <recommendedName>
        <fullName evidence="3">GNAT family N-acetyltransferase</fullName>
    </recommendedName>
</protein>
<name>A0ABW3HIY3_9GAMM</name>
<accession>A0ABW3HIY3</accession>
<comment type="caution">
    <text evidence="1">The sequence shown here is derived from an EMBL/GenBank/DDBJ whole genome shotgun (WGS) entry which is preliminary data.</text>
</comment>
<dbReference type="Proteomes" id="UP001597044">
    <property type="component" value="Unassembled WGS sequence"/>
</dbReference>
<evidence type="ECO:0008006" key="3">
    <source>
        <dbReference type="Google" id="ProtNLM"/>
    </source>
</evidence>
<dbReference type="EMBL" id="JBHTIT010000001">
    <property type="protein sequence ID" value="MFD0950727.1"/>
    <property type="molecule type" value="Genomic_DNA"/>
</dbReference>
<dbReference type="Gene3D" id="3.40.630.30">
    <property type="match status" value="1"/>
</dbReference>
<keyword evidence="2" id="KW-1185">Reference proteome</keyword>
<evidence type="ECO:0000313" key="1">
    <source>
        <dbReference type="EMBL" id="MFD0950727.1"/>
    </source>
</evidence>
<sequence length="114" mass="12255">MPLIARVHSLPLEPELIERLARFKPALSAKAPSPDATLYVGWFNTKPIAAAWAIGSDDARHLSGFAIHPATMGRDVLAQLATCMRTQESAAGRRVLSSEDYAALDVAVETGLDK</sequence>
<gene>
    <name evidence="1" type="ORF">ACFQ0F_10050</name>
</gene>